<dbReference type="InterPro" id="IPR006571">
    <property type="entry name" value="TLDc_dom"/>
</dbReference>
<dbReference type="CDD" id="cd18186">
    <property type="entry name" value="BTB_POZ_ZBTB_KLHL-like"/>
    <property type="match status" value="1"/>
</dbReference>
<comment type="caution">
    <text evidence="3">The sequence shown here is derived from an EMBL/GenBank/DDBJ whole genome shotgun (WGS) entry which is preliminary data.</text>
</comment>
<protein>
    <submittedName>
        <fullName evidence="3">2878_t:CDS:1</fullName>
    </submittedName>
</protein>
<dbReference type="InterPro" id="IPR000210">
    <property type="entry name" value="BTB/POZ_dom"/>
</dbReference>
<dbReference type="PROSITE" id="PS51886">
    <property type="entry name" value="TLDC"/>
    <property type="match status" value="1"/>
</dbReference>
<dbReference type="SMART" id="SM00225">
    <property type="entry name" value="BTB"/>
    <property type="match status" value="1"/>
</dbReference>
<dbReference type="SUPFAM" id="SSF54695">
    <property type="entry name" value="POZ domain"/>
    <property type="match status" value="1"/>
</dbReference>
<dbReference type="AlphaFoldDB" id="A0A9N9G1R6"/>
<dbReference type="Proteomes" id="UP000789572">
    <property type="component" value="Unassembled WGS sequence"/>
</dbReference>
<dbReference type="InterPro" id="IPR011333">
    <property type="entry name" value="SKP1/BTB/POZ_sf"/>
</dbReference>
<evidence type="ECO:0000259" key="1">
    <source>
        <dbReference type="PROSITE" id="PS50097"/>
    </source>
</evidence>
<evidence type="ECO:0000313" key="3">
    <source>
        <dbReference type="EMBL" id="CAG8573505.1"/>
    </source>
</evidence>
<dbReference type="Gene3D" id="3.30.710.10">
    <property type="entry name" value="Potassium Channel Kv1.1, Chain A"/>
    <property type="match status" value="1"/>
</dbReference>
<gene>
    <name evidence="3" type="ORF">POCULU_LOCUS6116</name>
</gene>
<dbReference type="PANTHER" id="PTHR24410">
    <property type="entry name" value="HL07962P-RELATED"/>
    <property type="match status" value="1"/>
</dbReference>
<dbReference type="Gene3D" id="1.25.40.420">
    <property type="match status" value="1"/>
</dbReference>
<dbReference type="Pfam" id="PF07534">
    <property type="entry name" value="TLD"/>
    <property type="match status" value="1"/>
</dbReference>
<dbReference type="OrthoDB" id="298084at2759"/>
<evidence type="ECO:0000313" key="4">
    <source>
        <dbReference type="Proteomes" id="UP000789572"/>
    </source>
</evidence>
<dbReference type="PROSITE" id="PS50097">
    <property type="entry name" value="BTB"/>
    <property type="match status" value="1"/>
</dbReference>
<name>A0A9N9G1R6_9GLOM</name>
<sequence>MCTNFYTQHSKKFSELFESGENFDLVLRAGNKPDGKEFKVHTQILCAQSAYFQAALSKKWLKKKGDCYVFEKANIEADVFEIILRFLYTGEVNIEKCDGSQILKLLVATDELDLGDLLQFAQGYLIKSRKSFIVEQPVQVLELIFRLESCKTLKLFCLDEICKNCTYLFDSDDYTTLDKDIFAQILQQDKLHIKEVELWKRVLKWGTSRHPELKPSPTEWSIDDVNRMKKTLTGLMEHIRFFAMSAGEYYDEVRPYRKLFSKKLREEMLQFIMLPSRKPSDIKAKARGRPINSRLVGYSIMALVAGWIDSMNTAYEEIPYEFTLIYRASRDGFDDEKFRSMCSNKGPTVVIAKLTNRPNIFGGYNPSHWPVYSSVGSQTYSTIDKSFIFEMSDGKSTAGARIGRLTYNGNRYGYHDMRYSHSYGPCFGSGFCIRGRAWSSDPSASNYPFYYPIGYNISNGTLEEYEVFTIKKV</sequence>
<dbReference type="Pfam" id="PF07707">
    <property type="entry name" value="BACK"/>
    <property type="match status" value="1"/>
</dbReference>
<dbReference type="EMBL" id="CAJVPJ010001063">
    <property type="protein sequence ID" value="CAG8573505.1"/>
    <property type="molecule type" value="Genomic_DNA"/>
</dbReference>
<reference evidence="3" key="1">
    <citation type="submission" date="2021-06" db="EMBL/GenBank/DDBJ databases">
        <authorList>
            <person name="Kallberg Y."/>
            <person name="Tangrot J."/>
            <person name="Rosling A."/>
        </authorList>
    </citation>
    <scope>NUCLEOTIDE SEQUENCE</scope>
    <source>
        <strain evidence="3">IA702</strain>
    </source>
</reference>
<proteinExistence type="predicted"/>
<dbReference type="PANTHER" id="PTHR24410:SF23">
    <property type="entry name" value="BTB DOMAIN-CONTAINING PROTEIN-RELATED"/>
    <property type="match status" value="1"/>
</dbReference>
<dbReference type="SMART" id="SM00875">
    <property type="entry name" value="BACK"/>
    <property type="match status" value="1"/>
</dbReference>
<organism evidence="3 4">
    <name type="scientific">Paraglomus occultum</name>
    <dbReference type="NCBI Taxonomy" id="144539"/>
    <lineage>
        <taxon>Eukaryota</taxon>
        <taxon>Fungi</taxon>
        <taxon>Fungi incertae sedis</taxon>
        <taxon>Mucoromycota</taxon>
        <taxon>Glomeromycotina</taxon>
        <taxon>Glomeromycetes</taxon>
        <taxon>Paraglomerales</taxon>
        <taxon>Paraglomeraceae</taxon>
        <taxon>Paraglomus</taxon>
    </lineage>
</organism>
<dbReference type="Pfam" id="PF00651">
    <property type="entry name" value="BTB"/>
    <property type="match status" value="1"/>
</dbReference>
<evidence type="ECO:0000259" key="2">
    <source>
        <dbReference type="PROSITE" id="PS51886"/>
    </source>
</evidence>
<feature type="domain" description="BTB" evidence="1">
    <location>
        <begin position="23"/>
        <end position="96"/>
    </location>
</feature>
<accession>A0A9N9G1R6</accession>
<feature type="domain" description="TLDc" evidence="2">
    <location>
        <begin position="294"/>
        <end position="473"/>
    </location>
</feature>
<dbReference type="InterPro" id="IPR011705">
    <property type="entry name" value="BACK"/>
</dbReference>
<dbReference type="InterPro" id="IPR051481">
    <property type="entry name" value="BTB-POZ/Galectin-3-binding"/>
</dbReference>
<keyword evidence="4" id="KW-1185">Reference proteome</keyword>